<name>A0ABX7YNH2_9STRE</name>
<evidence type="ECO:0000313" key="2">
    <source>
        <dbReference type="EMBL" id="QUE55290.1"/>
    </source>
</evidence>
<keyword evidence="1" id="KW-0472">Membrane</keyword>
<keyword evidence="1" id="KW-0812">Transmembrane</keyword>
<evidence type="ECO:0000256" key="1">
    <source>
        <dbReference type="SAM" id="Phobius"/>
    </source>
</evidence>
<feature type="transmembrane region" description="Helical" evidence="1">
    <location>
        <begin position="118"/>
        <end position="135"/>
    </location>
</feature>
<feature type="transmembrane region" description="Helical" evidence="1">
    <location>
        <begin position="141"/>
        <end position="162"/>
    </location>
</feature>
<dbReference type="EMBL" id="CP073084">
    <property type="protein sequence ID" value="QUE55290.1"/>
    <property type="molecule type" value="Genomic_DNA"/>
</dbReference>
<proteinExistence type="predicted"/>
<gene>
    <name evidence="2" type="ORF">INT76_05285</name>
</gene>
<reference evidence="2 3" key="1">
    <citation type="submission" date="2021-04" db="EMBL/GenBank/DDBJ databases">
        <title>Complete genome sequence of a novel Streptococcus species.</title>
        <authorList>
            <person name="Teng J.L.L."/>
        </authorList>
    </citation>
    <scope>NUCLEOTIDE SEQUENCE [LARGE SCALE GENOMIC DNA]</scope>
    <source>
        <strain evidence="2 3">HKU75</strain>
    </source>
</reference>
<sequence length="170" mass="20309">METKTEMRFFFLPDFEKEEEYLAKQHRQGWKFVQNHLGSLFVFEKCQPEEVVYQLDFKPGGQDKSEYIQMFADYGWDYIGDCNHFSYFRKNRTLGEVEIYSDLQSKLEMIGRIISRQFLLGLFLLILFILLFYFLKMPTAIVSMATMTVPILLYCLVGLLRLRRKYKEVG</sequence>
<evidence type="ECO:0000313" key="3">
    <source>
        <dbReference type="Proteomes" id="UP000677616"/>
    </source>
</evidence>
<protein>
    <submittedName>
        <fullName evidence="2">DUF2812 domain-containing protein</fullName>
    </submittedName>
</protein>
<dbReference type="RefSeq" id="WP_212572941.1">
    <property type="nucleotide sequence ID" value="NZ_CP073084.1"/>
</dbReference>
<keyword evidence="3" id="KW-1185">Reference proteome</keyword>
<dbReference type="InterPro" id="IPR021359">
    <property type="entry name" value="DUF2812"/>
</dbReference>
<organism evidence="2 3">
    <name type="scientific">Streptococcus oriscaviae</name>
    <dbReference type="NCBI Taxonomy" id="2781599"/>
    <lineage>
        <taxon>Bacteria</taxon>
        <taxon>Bacillati</taxon>
        <taxon>Bacillota</taxon>
        <taxon>Bacilli</taxon>
        <taxon>Lactobacillales</taxon>
        <taxon>Streptococcaceae</taxon>
        <taxon>Streptococcus</taxon>
    </lineage>
</organism>
<dbReference type="Proteomes" id="UP000677616">
    <property type="component" value="Chromosome"/>
</dbReference>
<dbReference type="Pfam" id="PF11193">
    <property type="entry name" value="DUF2812"/>
    <property type="match status" value="1"/>
</dbReference>
<accession>A0ABX7YNH2</accession>
<keyword evidence="1" id="KW-1133">Transmembrane helix</keyword>